<dbReference type="InterPro" id="IPR009000">
    <property type="entry name" value="Transl_B-barrel_sf"/>
</dbReference>
<dbReference type="SUPFAM" id="SSF55186">
    <property type="entry name" value="ThrRS/AlaRS common domain"/>
    <property type="match status" value="1"/>
</dbReference>
<evidence type="ECO:0000313" key="8">
    <source>
        <dbReference type="Proteomes" id="UP000078561"/>
    </source>
</evidence>
<dbReference type="GO" id="GO:0002196">
    <property type="term" value="F:Ser-tRNA(Ala) deacylase activity"/>
    <property type="evidence" value="ECO:0007669"/>
    <property type="project" value="TreeGrafter"/>
</dbReference>
<dbReference type="SUPFAM" id="SSF50447">
    <property type="entry name" value="Translation proteins"/>
    <property type="match status" value="1"/>
</dbReference>
<dbReference type="PANTHER" id="PTHR43462:SF1">
    <property type="entry name" value="ALANYL-TRNA EDITING PROTEIN AARSD1"/>
    <property type="match status" value="1"/>
</dbReference>
<dbReference type="PROSITE" id="PS50860">
    <property type="entry name" value="AA_TRNA_LIGASE_II_ALA"/>
    <property type="match status" value="1"/>
</dbReference>
<feature type="domain" description="Alanyl-transfer RNA synthetases family profile" evidence="6">
    <location>
        <begin position="1"/>
        <end position="253"/>
    </location>
</feature>
<dbReference type="STRING" id="4829.A0A168SAD3"/>
<dbReference type="InterPro" id="IPR012947">
    <property type="entry name" value="tRNA_SAD"/>
</dbReference>
<dbReference type="InterPro" id="IPR051335">
    <property type="entry name" value="Alanyl-tRNA_Editing_Enzymes"/>
</dbReference>
<keyword evidence="4" id="KW-0479">Metal-binding</keyword>
<accession>A0A168SAD3</accession>
<evidence type="ECO:0000259" key="6">
    <source>
        <dbReference type="PROSITE" id="PS50860"/>
    </source>
</evidence>
<dbReference type="EMBL" id="LT554888">
    <property type="protein sequence ID" value="SAM08149.1"/>
    <property type="molecule type" value="Genomic_DNA"/>
</dbReference>
<organism evidence="7">
    <name type="scientific">Absidia glauca</name>
    <name type="common">Pin mould</name>
    <dbReference type="NCBI Taxonomy" id="4829"/>
    <lineage>
        <taxon>Eukaryota</taxon>
        <taxon>Fungi</taxon>
        <taxon>Fungi incertae sedis</taxon>
        <taxon>Mucoromycota</taxon>
        <taxon>Mucoromycotina</taxon>
        <taxon>Mucoromycetes</taxon>
        <taxon>Mucorales</taxon>
        <taxon>Cunninghamellaceae</taxon>
        <taxon>Absidia</taxon>
    </lineage>
</organism>
<dbReference type="InParanoid" id="A0A168SAD3"/>
<dbReference type="Gene3D" id="2.40.30.130">
    <property type="match status" value="1"/>
</dbReference>
<evidence type="ECO:0000256" key="4">
    <source>
        <dbReference type="ARBA" id="ARBA00022723"/>
    </source>
</evidence>
<evidence type="ECO:0000313" key="7">
    <source>
        <dbReference type="EMBL" id="SAM08149.1"/>
    </source>
</evidence>
<dbReference type="Pfam" id="PF07973">
    <property type="entry name" value="tRNA_SAD"/>
    <property type="match status" value="1"/>
</dbReference>
<keyword evidence="5" id="KW-0862">Zinc</keyword>
<dbReference type="GO" id="GO:0005524">
    <property type="term" value="F:ATP binding"/>
    <property type="evidence" value="ECO:0007669"/>
    <property type="project" value="InterPro"/>
</dbReference>
<dbReference type="OrthoDB" id="288942at2759"/>
<dbReference type="Proteomes" id="UP000078561">
    <property type="component" value="Unassembled WGS sequence"/>
</dbReference>
<reference evidence="7" key="1">
    <citation type="submission" date="2016-04" db="EMBL/GenBank/DDBJ databases">
        <authorList>
            <person name="Evans L.H."/>
            <person name="Alamgir A."/>
            <person name="Owens N."/>
            <person name="Weber N.D."/>
            <person name="Virtaneva K."/>
            <person name="Barbian K."/>
            <person name="Babar A."/>
            <person name="Rosenke K."/>
        </authorList>
    </citation>
    <scope>NUCLEOTIDE SEQUENCE [LARGE SCALE GENOMIC DNA]</scope>
    <source>
        <strain evidence="7">CBS 101.48</strain>
    </source>
</reference>
<dbReference type="GO" id="GO:0046872">
    <property type="term" value="F:metal ion binding"/>
    <property type="evidence" value="ECO:0007669"/>
    <property type="project" value="UniProtKB-KW"/>
</dbReference>
<dbReference type="PANTHER" id="PTHR43462">
    <property type="entry name" value="ALANYL-TRNA EDITING PROTEIN"/>
    <property type="match status" value="1"/>
</dbReference>
<protein>
    <recommendedName>
        <fullName evidence="6">Alanyl-transfer RNA synthetases family profile domain-containing protein</fullName>
    </recommendedName>
</protein>
<evidence type="ECO:0000256" key="3">
    <source>
        <dbReference type="ARBA" id="ARBA00008429"/>
    </source>
</evidence>
<dbReference type="InterPro" id="IPR018163">
    <property type="entry name" value="Thr/Ala-tRNA-synth_IIc_edit"/>
</dbReference>
<name>A0A168SAD3_ABSGL</name>
<dbReference type="GO" id="GO:0006419">
    <property type="term" value="P:alanyl-tRNA aminoacylation"/>
    <property type="evidence" value="ECO:0007669"/>
    <property type="project" value="InterPro"/>
</dbReference>
<dbReference type="AlphaFoldDB" id="A0A168SAD3"/>
<dbReference type="SMART" id="SM00863">
    <property type="entry name" value="tRNA_SAD"/>
    <property type="match status" value="1"/>
</dbReference>
<comment type="similarity">
    <text evidence="3">Belongs to the class-II aminoacyl-tRNA synthetase family. Alax-L subfamily.</text>
</comment>
<sequence>MPSTQQVLVGVLHCQHDTYCKEFTSQCISCSDKPDKKGFYQVKLHDTILFPEGGGQPSDTGYFNETIKVHDIQRHQLEHIHYTKEPITAGSQVKMTLDWDRRFDHAQQHSGQHLLSAVLEQAPYELPTVGWCMKEKTSYVELDTVGKRLPTQDEWNQVERRLNDLILQALPITCHTRAMETTERPDSLPDDYVGGVIRTIEIEGIDTSLCCGTHVAHLGHLHAAKILHTETIRGGNTRLYFVFGQRLVSSLGEQYELSRQLNKALSVPPSQFLDSVNRLQLQLRTQTKMVKKWQAQVASYAVKDLKHQLESHDVAVVYDEADGGMPYFNILHALIKEHGLLPDDSQKAILLASGGDGQQGGGMLMVLAANDITLKKLAAKVTETLEGAKGGGARGRWTGKATSLAGIEKLADLKLE</sequence>
<dbReference type="GO" id="GO:0004813">
    <property type="term" value="F:alanine-tRNA ligase activity"/>
    <property type="evidence" value="ECO:0007669"/>
    <property type="project" value="InterPro"/>
</dbReference>
<proteinExistence type="inferred from homology"/>
<dbReference type="GO" id="GO:0003676">
    <property type="term" value="F:nucleic acid binding"/>
    <property type="evidence" value="ECO:0007669"/>
    <property type="project" value="InterPro"/>
</dbReference>
<comment type="subcellular location">
    <subcellularLocation>
        <location evidence="2">Cytoplasm</location>
    </subcellularLocation>
</comment>
<evidence type="ECO:0000256" key="2">
    <source>
        <dbReference type="ARBA" id="ARBA00004496"/>
    </source>
</evidence>
<evidence type="ECO:0000256" key="1">
    <source>
        <dbReference type="ARBA" id="ARBA00001947"/>
    </source>
</evidence>
<dbReference type="Gene3D" id="3.30.980.10">
    <property type="entry name" value="Threonyl-trna Synthetase, Chain A, domain 2"/>
    <property type="match status" value="1"/>
</dbReference>
<gene>
    <name evidence="7" type="primary">ABSGL_13811.1 scaffold 14339</name>
</gene>
<dbReference type="OMA" id="KYDTTSW"/>
<dbReference type="GO" id="GO:0005737">
    <property type="term" value="C:cytoplasm"/>
    <property type="evidence" value="ECO:0007669"/>
    <property type="project" value="UniProtKB-SubCell"/>
</dbReference>
<evidence type="ECO:0000256" key="5">
    <source>
        <dbReference type="ARBA" id="ARBA00022833"/>
    </source>
</evidence>
<keyword evidence="8" id="KW-1185">Reference proteome</keyword>
<dbReference type="InterPro" id="IPR018165">
    <property type="entry name" value="Ala-tRNA-synth_IIc_core"/>
</dbReference>
<comment type="cofactor">
    <cofactor evidence="1">
        <name>Zn(2+)</name>
        <dbReference type="ChEBI" id="CHEBI:29105"/>
    </cofactor>
</comment>